<dbReference type="KEGG" id="acaf:CA12_17540"/>
<keyword evidence="4" id="KW-1185">Reference proteome</keyword>
<dbReference type="AlphaFoldDB" id="A0A517P8G9"/>
<organism evidence="3 4">
    <name type="scientific">Alienimonas californiensis</name>
    <dbReference type="NCBI Taxonomy" id="2527989"/>
    <lineage>
        <taxon>Bacteria</taxon>
        <taxon>Pseudomonadati</taxon>
        <taxon>Planctomycetota</taxon>
        <taxon>Planctomycetia</taxon>
        <taxon>Planctomycetales</taxon>
        <taxon>Planctomycetaceae</taxon>
        <taxon>Alienimonas</taxon>
    </lineage>
</organism>
<gene>
    <name evidence="3" type="ORF">CA12_17540</name>
</gene>
<sequence length="520" mass="55254" precursor="true">MHRSSAALVARFARVAALVAAAVCPSAGVAGELITEGPRIGGLWAGASAVDVTPPLGMPIVGNWTSPPAERVHDPIMARALVLQNGDDRLALVLCDNVGIPREVFDAARALVAEQTGIAPAQALMASTHTHSSVSARNDATKVGGSPTLNGDKPSLAEGNEYQRALADGIAAAVRQAVDQLEPAEIAWGRVAVPEHLNNRRWYVSDPDLLRNPFGGVDKVKMNPPRGSGALEKPAGPTDPEVSFLSVRSRGAGDEQPRPIALLANYSLHYVGGVPGGDLSADYFGVFAQRIAARLDAERLTPRFVGILSNGTSGDVNNVNFTSRTPTGDGPYVAMERVADDLAAKVAAAHEGLEFHTDVPLASAGRDVMLKVRKPTPEQLAHFDAVEARAERGEKPEHSLELNYARRGRSLAEQPDEVAIPLQAHRIGPIGIAAIPFETFTETGLELKREVPELPGFERAFTIELANGSYGYLPTPEQHELGGYETWLGTSAVQKDATRLIVRNLLELFAELSPAVSGPQ</sequence>
<evidence type="ECO:0000256" key="2">
    <source>
        <dbReference type="SAM" id="SignalP"/>
    </source>
</evidence>
<proteinExistence type="predicted"/>
<feature type="compositionally biased region" description="Polar residues" evidence="1">
    <location>
        <begin position="129"/>
        <end position="138"/>
    </location>
</feature>
<feature type="signal peptide" evidence="2">
    <location>
        <begin position="1"/>
        <end position="21"/>
    </location>
</feature>
<protein>
    <submittedName>
        <fullName evidence="3">Neutral/alkaline non-lysosomal ceramidase</fullName>
    </submittedName>
</protein>
<name>A0A517P8G9_9PLAN</name>
<evidence type="ECO:0000313" key="4">
    <source>
        <dbReference type="Proteomes" id="UP000318741"/>
    </source>
</evidence>
<feature type="chain" id="PRO_5021736515" evidence="2">
    <location>
        <begin position="22"/>
        <end position="520"/>
    </location>
</feature>
<dbReference type="RefSeq" id="WP_207622183.1">
    <property type="nucleotide sequence ID" value="NZ_CP036265.1"/>
</dbReference>
<evidence type="ECO:0000256" key="1">
    <source>
        <dbReference type="SAM" id="MobiDB-lite"/>
    </source>
</evidence>
<accession>A0A517P8G9</accession>
<dbReference type="EMBL" id="CP036265">
    <property type="protein sequence ID" value="QDT15664.1"/>
    <property type="molecule type" value="Genomic_DNA"/>
</dbReference>
<keyword evidence="2" id="KW-0732">Signal</keyword>
<feature type="region of interest" description="Disordered" evidence="1">
    <location>
        <begin position="216"/>
        <end position="241"/>
    </location>
</feature>
<feature type="region of interest" description="Disordered" evidence="1">
    <location>
        <begin position="129"/>
        <end position="156"/>
    </location>
</feature>
<dbReference type="Proteomes" id="UP000318741">
    <property type="component" value="Chromosome"/>
</dbReference>
<evidence type="ECO:0000313" key="3">
    <source>
        <dbReference type="EMBL" id="QDT15664.1"/>
    </source>
</evidence>
<reference evidence="3 4" key="1">
    <citation type="submission" date="2019-02" db="EMBL/GenBank/DDBJ databases">
        <title>Deep-cultivation of Planctomycetes and their phenomic and genomic characterization uncovers novel biology.</title>
        <authorList>
            <person name="Wiegand S."/>
            <person name="Jogler M."/>
            <person name="Boedeker C."/>
            <person name="Pinto D."/>
            <person name="Vollmers J."/>
            <person name="Rivas-Marin E."/>
            <person name="Kohn T."/>
            <person name="Peeters S.H."/>
            <person name="Heuer A."/>
            <person name="Rast P."/>
            <person name="Oberbeckmann S."/>
            <person name="Bunk B."/>
            <person name="Jeske O."/>
            <person name="Meyerdierks A."/>
            <person name="Storesund J.E."/>
            <person name="Kallscheuer N."/>
            <person name="Luecker S."/>
            <person name="Lage O.M."/>
            <person name="Pohl T."/>
            <person name="Merkel B.J."/>
            <person name="Hornburger P."/>
            <person name="Mueller R.-W."/>
            <person name="Bruemmer F."/>
            <person name="Labrenz M."/>
            <person name="Spormann A.M."/>
            <person name="Op den Camp H."/>
            <person name="Overmann J."/>
            <person name="Amann R."/>
            <person name="Jetten M.S.M."/>
            <person name="Mascher T."/>
            <person name="Medema M.H."/>
            <person name="Devos D.P."/>
            <person name="Kaster A.-K."/>
            <person name="Ovreas L."/>
            <person name="Rohde M."/>
            <person name="Galperin M.Y."/>
            <person name="Jogler C."/>
        </authorList>
    </citation>
    <scope>NUCLEOTIDE SEQUENCE [LARGE SCALE GENOMIC DNA]</scope>
    <source>
        <strain evidence="3 4">CA12</strain>
    </source>
</reference>